<keyword evidence="1" id="KW-0472">Membrane</keyword>
<comment type="caution">
    <text evidence="2">The sequence shown here is derived from an EMBL/GenBank/DDBJ whole genome shotgun (WGS) entry which is preliminary data.</text>
</comment>
<dbReference type="InterPro" id="IPR008523">
    <property type="entry name" value="DUF805"/>
</dbReference>
<evidence type="ECO:0000313" key="3">
    <source>
        <dbReference type="Proteomes" id="UP000614216"/>
    </source>
</evidence>
<organism evidence="2 3">
    <name type="scientific">Fulvivirga marina</name>
    <dbReference type="NCBI Taxonomy" id="2494733"/>
    <lineage>
        <taxon>Bacteria</taxon>
        <taxon>Pseudomonadati</taxon>
        <taxon>Bacteroidota</taxon>
        <taxon>Cytophagia</taxon>
        <taxon>Cytophagales</taxon>
        <taxon>Fulvivirgaceae</taxon>
        <taxon>Fulvivirga</taxon>
    </lineage>
</organism>
<evidence type="ECO:0000256" key="1">
    <source>
        <dbReference type="SAM" id="Phobius"/>
    </source>
</evidence>
<protein>
    <submittedName>
        <fullName evidence="2">DUF805 domain-containing protein</fullName>
    </submittedName>
</protein>
<dbReference type="Proteomes" id="UP000614216">
    <property type="component" value="Unassembled WGS sequence"/>
</dbReference>
<dbReference type="GO" id="GO:0005886">
    <property type="term" value="C:plasma membrane"/>
    <property type="evidence" value="ECO:0007669"/>
    <property type="project" value="TreeGrafter"/>
</dbReference>
<keyword evidence="1" id="KW-1133">Transmembrane helix</keyword>
<dbReference type="PANTHER" id="PTHR34980:SF2">
    <property type="entry name" value="INNER MEMBRANE PROTEIN YHAH-RELATED"/>
    <property type="match status" value="1"/>
</dbReference>
<reference evidence="2" key="1">
    <citation type="submission" date="2021-01" db="EMBL/GenBank/DDBJ databases">
        <title>Fulvivirga kasyanovii gen. nov., sp nov., a novel member of the phylum Bacteroidetes isolated from seawater in a mussel farm.</title>
        <authorList>
            <person name="Zhao L.-H."/>
            <person name="Wang Z.-J."/>
        </authorList>
    </citation>
    <scope>NUCLEOTIDE SEQUENCE</scope>
    <source>
        <strain evidence="2">29W222</strain>
    </source>
</reference>
<feature type="transmembrane region" description="Helical" evidence="1">
    <location>
        <begin position="46"/>
        <end position="73"/>
    </location>
</feature>
<evidence type="ECO:0000313" key="2">
    <source>
        <dbReference type="EMBL" id="MBL6447438.1"/>
    </source>
</evidence>
<name>A0A937KER6_9BACT</name>
<dbReference type="AlphaFoldDB" id="A0A937KER6"/>
<dbReference type="EMBL" id="JAEUGD010000043">
    <property type="protein sequence ID" value="MBL6447438.1"/>
    <property type="molecule type" value="Genomic_DNA"/>
</dbReference>
<dbReference type="PANTHER" id="PTHR34980">
    <property type="entry name" value="INNER MEMBRANE PROTEIN-RELATED-RELATED"/>
    <property type="match status" value="1"/>
</dbReference>
<keyword evidence="1" id="KW-0812">Transmembrane</keyword>
<keyword evidence="3" id="KW-1185">Reference proteome</keyword>
<sequence length="120" mass="13764">MYWYLIAFRKYTRFYGRARRREFWMFMLFNILFMLLAIVIDAKAGTAFIGFGVGLFTITYMLVAFLPTLSVSVRRLHDIGEGSQMLLFGLVPLFGAAWLLILFARDGNPGGGNQYGRCQK</sequence>
<feature type="transmembrane region" description="Helical" evidence="1">
    <location>
        <begin position="23"/>
        <end position="40"/>
    </location>
</feature>
<accession>A0A937KER6</accession>
<dbReference type="Pfam" id="PF05656">
    <property type="entry name" value="DUF805"/>
    <property type="match status" value="1"/>
</dbReference>
<feature type="transmembrane region" description="Helical" evidence="1">
    <location>
        <begin position="85"/>
        <end position="104"/>
    </location>
</feature>
<gene>
    <name evidence="2" type="ORF">JMN32_14060</name>
</gene>
<dbReference type="RefSeq" id="WP_202856975.1">
    <property type="nucleotide sequence ID" value="NZ_JAEUGD010000043.1"/>
</dbReference>
<proteinExistence type="predicted"/>